<dbReference type="AlphaFoldDB" id="A0AA39ME12"/>
<keyword evidence="4" id="KW-1185">Reference proteome</keyword>
<name>A0AA39ME12_9AGAR</name>
<sequence>MQITQDISTHTLVALVATVLSVTTLLIIFLLYRTYKYKIGQSIRRLFEYAPRFPMPSYEHPSSAFHHRPYHFTTWSTKALERYVAGTSDWDTLPSVVISQSTELSSLPLAEQEEEISVACSLLLENQEGILVIPSLEPSVSCLSSPEFPLREPGIPIIIQSNSETSDEYRPHSPTNSDPPVPTYNDLKKEIMKLWSEKESQTVTASSLTSDAVQVAQGWRQSQPLSIGCNSKPPTPKPMPSIRSRPRSTISILFGSSQSGLNNTENTKPARLSRDSLESLSLHGWHSERTQLSSTMTPEQQEREYTSIWRSRSRFHQEPLPQTPPRQPPKLRGRPIWLHGNWPRSTTSDPTRSTTN</sequence>
<dbReference type="EMBL" id="JAUEPT010000157">
    <property type="protein sequence ID" value="KAK0430294.1"/>
    <property type="molecule type" value="Genomic_DNA"/>
</dbReference>
<accession>A0AA39ME12</accession>
<keyword evidence="2" id="KW-0472">Membrane</keyword>
<dbReference type="Proteomes" id="UP001175226">
    <property type="component" value="Unassembled WGS sequence"/>
</dbReference>
<feature type="region of interest" description="Disordered" evidence="1">
    <location>
        <begin position="224"/>
        <end position="244"/>
    </location>
</feature>
<evidence type="ECO:0000256" key="1">
    <source>
        <dbReference type="SAM" id="MobiDB-lite"/>
    </source>
</evidence>
<keyword evidence="2" id="KW-0812">Transmembrane</keyword>
<evidence type="ECO:0000256" key="2">
    <source>
        <dbReference type="SAM" id="Phobius"/>
    </source>
</evidence>
<feature type="region of interest" description="Disordered" evidence="1">
    <location>
        <begin position="164"/>
        <end position="184"/>
    </location>
</feature>
<keyword evidence="2" id="KW-1133">Transmembrane helix</keyword>
<comment type="caution">
    <text evidence="3">The sequence shown here is derived from an EMBL/GenBank/DDBJ whole genome shotgun (WGS) entry which is preliminary data.</text>
</comment>
<protein>
    <submittedName>
        <fullName evidence="3">Uncharacterized protein</fullName>
    </submittedName>
</protein>
<feature type="region of interest" description="Disordered" evidence="1">
    <location>
        <begin position="310"/>
        <end position="356"/>
    </location>
</feature>
<gene>
    <name evidence="3" type="ORF">EV421DRAFT_1744234</name>
</gene>
<organism evidence="3 4">
    <name type="scientific">Armillaria borealis</name>
    <dbReference type="NCBI Taxonomy" id="47425"/>
    <lineage>
        <taxon>Eukaryota</taxon>
        <taxon>Fungi</taxon>
        <taxon>Dikarya</taxon>
        <taxon>Basidiomycota</taxon>
        <taxon>Agaricomycotina</taxon>
        <taxon>Agaricomycetes</taxon>
        <taxon>Agaricomycetidae</taxon>
        <taxon>Agaricales</taxon>
        <taxon>Marasmiineae</taxon>
        <taxon>Physalacriaceae</taxon>
        <taxon>Armillaria</taxon>
    </lineage>
</organism>
<feature type="compositionally biased region" description="Low complexity" evidence="1">
    <location>
        <begin position="343"/>
        <end position="356"/>
    </location>
</feature>
<evidence type="ECO:0000313" key="3">
    <source>
        <dbReference type="EMBL" id="KAK0430294.1"/>
    </source>
</evidence>
<reference evidence="3" key="1">
    <citation type="submission" date="2023-06" db="EMBL/GenBank/DDBJ databases">
        <authorList>
            <consortium name="Lawrence Berkeley National Laboratory"/>
            <person name="Ahrendt S."/>
            <person name="Sahu N."/>
            <person name="Indic B."/>
            <person name="Wong-Bajracharya J."/>
            <person name="Merenyi Z."/>
            <person name="Ke H.-M."/>
            <person name="Monk M."/>
            <person name="Kocsube S."/>
            <person name="Drula E."/>
            <person name="Lipzen A."/>
            <person name="Balint B."/>
            <person name="Henrissat B."/>
            <person name="Andreopoulos B."/>
            <person name="Martin F.M."/>
            <person name="Harder C.B."/>
            <person name="Rigling D."/>
            <person name="Ford K.L."/>
            <person name="Foster G.D."/>
            <person name="Pangilinan J."/>
            <person name="Papanicolaou A."/>
            <person name="Barry K."/>
            <person name="LaButti K."/>
            <person name="Viragh M."/>
            <person name="Koriabine M."/>
            <person name="Yan M."/>
            <person name="Riley R."/>
            <person name="Champramary S."/>
            <person name="Plett K.L."/>
            <person name="Tsai I.J."/>
            <person name="Slot J."/>
            <person name="Sipos G."/>
            <person name="Plett J."/>
            <person name="Nagy L.G."/>
            <person name="Grigoriev I.V."/>
        </authorList>
    </citation>
    <scope>NUCLEOTIDE SEQUENCE</scope>
    <source>
        <strain evidence="3">FPL87.14</strain>
    </source>
</reference>
<evidence type="ECO:0000313" key="4">
    <source>
        <dbReference type="Proteomes" id="UP001175226"/>
    </source>
</evidence>
<feature type="transmembrane region" description="Helical" evidence="2">
    <location>
        <begin position="12"/>
        <end position="35"/>
    </location>
</feature>
<proteinExistence type="predicted"/>